<name>A0ABC8WCT2_9POAL</name>
<dbReference type="Proteomes" id="UP001497457">
    <property type="component" value="Chromosome 12b"/>
</dbReference>
<feature type="region of interest" description="Disordered" evidence="1">
    <location>
        <begin position="1"/>
        <end position="23"/>
    </location>
</feature>
<dbReference type="EMBL" id="OZ075122">
    <property type="protein sequence ID" value="CAL4907529.1"/>
    <property type="molecule type" value="Genomic_DNA"/>
</dbReference>
<dbReference type="AlphaFoldDB" id="A0ABC8WCT2"/>
<reference evidence="3" key="1">
    <citation type="submission" date="2024-06" db="EMBL/GenBank/DDBJ databases">
        <authorList>
            <person name="Ryan C."/>
        </authorList>
    </citation>
    <scope>NUCLEOTIDE SEQUENCE [LARGE SCALE GENOMIC DNA]</scope>
</reference>
<dbReference type="PANTHER" id="PTHR45224">
    <property type="entry name" value="OS01G0527900 PROTEIN-RELATED"/>
    <property type="match status" value="1"/>
</dbReference>
<keyword evidence="3" id="KW-1185">Reference proteome</keyword>
<evidence type="ECO:0000256" key="1">
    <source>
        <dbReference type="SAM" id="MobiDB-lite"/>
    </source>
</evidence>
<dbReference type="PANTHER" id="PTHR45224:SF15">
    <property type="entry name" value="OS10G0563100 PROTEIN"/>
    <property type="match status" value="1"/>
</dbReference>
<accession>A0ABC8WCT2</accession>
<gene>
    <name evidence="2" type="ORF">URODEC1_LOCUS12568</name>
</gene>
<evidence type="ECO:0000313" key="3">
    <source>
        <dbReference type="Proteomes" id="UP001497457"/>
    </source>
</evidence>
<sequence length="213" mass="22992">MSHRSKREVAPATPQALPPGVPLWGGAARPGVAPLPGEAMALPPGLWTAPPPQSRFVSPYGAWIGPVPTPDGQGSQYASNDPLMSSIGGYVSLLQNGQNSLPVSHSPKGPKFAASGSKDKTVIDIDDGDVVRTEKRLSWLPDEDVRLVSAWLFHSNDPINGNGKKNDHYWRDVHTDFNKTTPPNRKRALTATHALLTFGVKILRFVLIQSIPN</sequence>
<proteinExistence type="predicted"/>
<evidence type="ECO:0000313" key="2">
    <source>
        <dbReference type="EMBL" id="CAL4907529.1"/>
    </source>
</evidence>
<reference evidence="2 3" key="2">
    <citation type="submission" date="2024-10" db="EMBL/GenBank/DDBJ databases">
        <authorList>
            <person name="Ryan C."/>
        </authorList>
    </citation>
    <scope>NUCLEOTIDE SEQUENCE [LARGE SCALE GENOMIC DNA]</scope>
</reference>
<organism evidence="2 3">
    <name type="scientific">Urochloa decumbens</name>
    <dbReference type="NCBI Taxonomy" id="240449"/>
    <lineage>
        <taxon>Eukaryota</taxon>
        <taxon>Viridiplantae</taxon>
        <taxon>Streptophyta</taxon>
        <taxon>Embryophyta</taxon>
        <taxon>Tracheophyta</taxon>
        <taxon>Spermatophyta</taxon>
        <taxon>Magnoliopsida</taxon>
        <taxon>Liliopsida</taxon>
        <taxon>Poales</taxon>
        <taxon>Poaceae</taxon>
        <taxon>PACMAD clade</taxon>
        <taxon>Panicoideae</taxon>
        <taxon>Panicodae</taxon>
        <taxon>Paniceae</taxon>
        <taxon>Melinidinae</taxon>
        <taxon>Urochloa</taxon>
    </lineage>
</organism>
<protein>
    <submittedName>
        <fullName evidence="2">Uncharacterized protein</fullName>
    </submittedName>
</protein>